<feature type="active site" description="For sulfotransferase activity" evidence="2">
    <location>
        <position position="106"/>
    </location>
</feature>
<gene>
    <name evidence="6" type="ORF">CCH79_00019446</name>
</gene>
<protein>
    <recommendedName>
        <fullName evidence="8">Sulfotransferase</fullName>
    </recommendedName>
</protein>
<dbReference type="InterPro" id="IPR027417">
    <property type="entry name" value="P-loop_NTPase"/>
</dbReference>
<dbReference type="SUPFAM" id="SSF52540">
    <property type="entry name" value="P-loop containing nucleoside triphosphate hydrolases"/>
    <property type="match status" value="1"/>
</dbReference>
<evidence type="ECO:0000313" key="7">
    <source>
        <dbReference type="Proteomes" id="UP000250572"/>
    </source>
</evidence>
<keyword evidence="5" id="KW-0812">Transmembrane</keyword>
<dbReference type="PANTHER" id="PTHR10605">
    <property type="entry name" value="HEPARAN SULFATE SULFOTRANSFERASE"/>
    <property type="match status" value="1"/>
</dbReference>
<dbReference type="InterPro" id="IPR037359">
    <property type="entry name" value="NST/OST"/>
</dbReference>
<proteinExistence type="predicted"/>
<dbReference type="GO" id="GO:0008467">
    <property type="term" value="F:[heparan sulfate]-glucosamine 3-sulfotransferase activity"/>
    <property type="evidence" value="ECO:0007669"/>
    <property type="project" value="TreeGrafter"/>
</dbReference>
<feature type="binding site" evidence="3">
    <location>
        <begin position="106"/>
        <end position="110"/>
    </location>
    <ligand>
        <name>3'-phosphoadenylyl sulfate</name>
        <dbReference type="ChEBI" id="CHEBI:58339"/>
    </ligand>
</feature>
<sequence>MGCSRWRAALNFGHLKAQSRLPVFFTMIFLFTYLCYCLSSRCDALPRPVFSIGAPAAERLLGSAVPLLRHRLADSAGGLRPPDNISVSNNFGSKKFPQAIIIGVKKGGTRALLEFLRVHPDVRAVGAEPHFFDRCYDKGLGWYRMSPGSERVLTGLFSGPVPLLGTNYNTNRTKQNKSFTVAFGILERRCGFPLDDGKSEERKTCAAFRAQITQFESFNPSPSAKVLVLENNQPDGDQLTQQTGPGVLWWHRGQRDPHLEALSPQRDRCGVALSAQSAPSGPTSLLKGLQQLVPVLIQSTEPSVGFHPALGLQFKGPKRPQNHSLDPLGVNPDDLVLEAEANSWPDGGKNGDSATHIGRPSVLDAAVTGSIPGPGQLCDLPNGSHQTSLLQNLNWIRPTQQRPGLRVSLDSESLWTQSLSGLRVSLDSESLWTQSLSGLRVSLGSSGHRGFLSPTEQLGNVCREPSDSLQRQPPATASTPLSVLQSGSGSRTCPTETEPLAVARERWALRSSTLQLGCAPPPFSSAALHRQSQHLEQLIAHRMQRMNSRSRQDQ</sequence>
<dbReference type="AlphaFoldDB" id="A0A315UX93"/>
<keyword evidence="5" id="KW-0472">Membrane</keyword>
<evidence type="ECO:0000256" key="4">
    <source>
        <dbReference type="SAM" id="MobiDB-lite"/>
    </source>
</evidence>
<keyword evidence="7" id="KW-1185">Reference proteome</keyword>
<organism evidence="6 7">
    <name type="scientific">Gambusia affinis</name>
    <name type="common">Western mosquitofish</name>
    <name type="synonym">Heterandria affinis</name>
    <dbReference type="NCBI Taxonomy" id="33528"/>
    <lineage>
        <taxon>Eukaryota</taxon>
        <taxon>Metazoa</taxon>
        <taxon>Chordata</taxon>
        <taxon>Craniata</taxon>
        <taxon>Vertebrata</taxon>
        <taxon>Euteleostomi</taxon>
        <taxon>Actinopterygii</taxon>
        <taxon>Neopterygii</taxon>
        <taxon>Teleostei</taxon>
        <taxon>Neoteleostei</taxon>
        <taxon>Acanthomorphata</taxon>
        <taxon>Ovalentaria</taxon>
        <taxon>Atherinomorphae</taxon>
        <taxon>Cyprinodontiformes</taxon>
        <taxon>Poeciliidae</taxon>
        <taxon>Poeciliinae</taxon>
        <taxon>Gambusia</taxon>
    </lineage>
</organism>
<evidence type="ECO:0008006" key="8">
    <source>
        <dbReference type="Google" id="ProtNLM"/>
    </source>
</evidence>
<dbReference type="Proteomes" id="UP000250572">
    <property type="component" value="Unassembled WGS sequence"/>
</dbReference>
<name>A0A315UX93_GAMAF</name>
<comment type="caution">
    <text evidence="6">The sequence shown here is derived from an EMBL/GenBank/DDBJ whole genome shotgun (WGS) entry which is preliminary data.</text>
</comment>
<evidence type="ECO:0000256" key="5">
    <source>
        <dbReference type="SAM" id="Phobius"/>
    </source>
</evidence>
<feature type="compositionally biased region" description="Polar residues" evidence="4">
    <location>
        <begin position="467"/>
        <end position="495"/>
    </location>
</feature>
<evidence type="ECO:0000256" key="3">
    <source>
        <dbReference type="PIRSR" id="PIRSR637359-2"/>
    </source>
</evidence>
<accession>A0A315UX93</accession>
<reference evidence="6 7" key="1">
    <citation type="journal article" date="2018" name="G3 (Bethesda)">
        <title>A High-Quality Reference Genome for the Invasive Mosquitofish Gambusia affinis Using a Chicago Library.</title>
        <authorList>
            <person name="Hoffberg S.L."/>
            <person name="Troendle N.J."/>
            <person name="Glenn T.C."/>
            <person name="Mahmud O."/>
            <person name="Louha S."/>
            <person name="Chalopin D."/>
            <person name="Bennetzen J.L."/>
            <person name="Mauricio R."/>
        </authorList>
    </citation>
    <scope>NUCLEOTIDE SEQUENCE [LARGE SCALE GENOMIC DNA]</scope>
    <source>
        <strain evidence="6">NE01/NJP1002.9</strain>
        <tissue evidence="6">Muscle</tissue>
    </source>
</reference>
<dbReference type="Gene3D" id="3.40.50.300">
    <property type="entry name" value="P-loop containing nucleotide triphosphate hydrolases"/>
    <property type="match status" value="1"/>
</dbReference>
<feature type="region of interest" description="Disordered" evidence="4">
    <location>
        <begin position="462"/>
        <end position="496"/>
    </location>
</feature>
<dbReference type="PANTHER" id="PTHR10605:SF62">
    <property type="entry name" value="HEPARAN SULFATE GLUCOSAMINE 3-O-SULFOTRANSFERASE 6"/>
    <property type="match status" value="1"/>
</dbReference>
<keyword evidence="5" id="KW-1133">Transmembrane helix</keyword>
<evidence type="ECO:0000256" key="1">
    <source>
        <dbReference type="ARBA" id="ARBA00022679"/>
    </source>
</evidence>
<keyword evidence="1" id="KW-0808">Transferase</keyword>
<evidence type="ECO:0000256" key="2">
    <source>
        <dbReference type="PIRSR" id="PIRSR637359-1"/>
    </source>
</evidence>
<dbReference type="EMBL" id="NHOQ01002507">
    <property type="protein sequence ID" value="PWA16150.1"/>
    <property type="molecule type" value="Genomic_DNA"/>
</dbReference>
<evidence type="ECO:0000313" key="6">
    <source>
        <dbReference type="EMBL" id="PWA16150.1"/>
    </source>
</evidence>
<dbReference type="STRING" id="33528.ENSGAFP00000017039"/>
<feature type="transmembrane region" description="Helical" evidence="5">
    <location>
        <begin position="21"/>
        <end position="39"/>
    </location>
</feature>